<dbReference type="SUPFAM" id="SSF56112">
    <property type="entry name" value="Protein kinase-like (PK-like)"/>
    <property type="match status" value="1"/>
</dbReference>
<evidence type="ECO:0000313" key="7">
    <source>
        <dbReference type="EMBL" id="KAL2542512.1"/>
    </source>
</evidence>
<dbReference type="EMBL" id="JBFOLK010000001">
    <property type="protein sequence ID" value="KAL2542512.1"/>
    <property type="molecule type" value="Genomic_DNA"/>
</dbReference>
<evidence type="ECO:0000256" key="4">
    <source>
        <dbReference type="ARBA" id="ARBA00022840"/>
    </source>
</evidence>
<feature type="compositionally biased region" description="Low complexity" evidence="5">
    <location>
        <begin position="169"/>
        <end position="191"/>
    </location>
</feature>
<feature type="domain" description="Protein kinase" evidence="6">
    <location>
        <begin position="1"/>
        <end position="131"/>
    </location>
</feature>
<evidence type="ECO:0000256" key="2">
    <source>
        <dbReference type="ARBA" id="ARBA00022741"/>
    </source>
</evidence>
<feature type="region of interest" description="Disordered" evidence="5">
    <location>
        <begin position="129"/>
        <end position="204"/>
    </location>
</feature>
<keyword evidence="3 7" id="KW-0418">Kinase</keyword>
<sequence>MARLFPEDQTHFNTRVAGTNGYIAPEYLMYGVLSVKADVFSFGVVVLELISGQKNLTSNHDPNSRNLLEWAYRLYKQGRSLEIVDPTLAQSEVSNDVAMCIQLGLLCTQADPTQRPNMHQVVVILSRKPSTLEEPTRPGFPGSRYRTRRPAASLPPTSGTSGEFSSHFSGSTTNTNSVASSGTASTSGLTSPRLDPNGKRPMQG</sequence>
<gene>
    <name evidence="7" type="ORF">Adt_03490</name>
</gene>
<dbReference type="GO" id="GO:0005524">
    <property type="term" value="F:ATP binding"/>
    <property type="evidence" value="ECO:0007669"/>
    <property type="project" value="UniProtKB-KW"/>
</dbReference>
<dbReference type="InterPro" id="IPR011009">
    <property type="entry name" value="Kinase-like_dom_sf"/>
</dbReference>
<dbReference type="Gene3D" id="1.10.510.10">
    <property type="entry name" value="Transferase(Phosphotransferase) domain 1"/>
    <property type="match status" value="1"/>
</dbReference>
<keyword evidence="2" id="KW-0547">Nucleotide-binding</keyword>
<dbReference type="AlphaFoldDB" id="A0ABD1VYX7"/>
<dbReference type="Proteomes" id="UP001604336">
    <property type="component" value="Unassembled WGS sequence"/>
</dbReference>
<accession>A0ABD1VYX7</accession>
<evidence type="ECO:0000256" key="1">
    <source>
        <dbReference type="ARBA" id="ARBA00022679"/>
    </source>
</evidence>
<dbReference type="InterPro" id="IPR000719">
    <property type="entry name" value="Prot_kinase_dom"/>
</dbReference>
<dbReference type="Pfam" id="PF00069">
    <property type="entry name" value="Pkinase"/>
    <property type="match status" value="1"/>
</dbReference>
<evidence type="ECO:0000256" key="5">
    <source>
        <dbReference type="SAM" id="MobiDB-lite"/>
    </source>
</evidence>
<proteinExistence type="predicted"/>
<comment type="caution">
    <text evidence="7">The sequence shown here is derived from an EMBL/GenBank/DDBJ whole genome shotgun (WGS) entry which is preliminary data.</text>
</comment>
<evidence type="ECO:0000256" key="3">
    <source>
        <dbReference type="ARBA" id="ARBA00022777"/>
    </source>
</evidence>
<organism evidence="7 8">
    <name type="scientific">Abeliophyllum distichum</name>
    <dbReference type="NCBI Taxonomy" id="126358"/>
    <lineage>
        <taxon>Eukaryota</taxon>
        <taxon>Viridiplantae</taxon>
        <taxon>Streptophyta</taxon>
        <taxon>Embryophyta</taxon>
        <taxon>Tracheophyta</taxon>
        <taxon>Spermatophyta</taxon>
        <taxon>Magnoliopsida</taxon>
        <taxon>eudicotyledons</taxon>
        <taxon>Gunneridae</taxon>
        <taxon>Pentapetalae</taxon>
        <taxon>asterids</taxon>
        <taxon>lamiids</taxon>
        <taxon>Lamiales</taxon>
        <taxon>Oleaceae</taxon>
        <taxon>Forsythieae</taxon>
        <taxon>Abeliophyllum</taxon>
    </lineage>
</organism>
<dbReference type="GO" id="GO:0016301">
    <property type="term" value="F:kinase activity"/>
    <property type="evidence" value="ECO:0007669"/>
    <property type="project" value="UniProtKB-KW"/>
</dbReference>
<dbReference type="InterPro" id="IPR052059">
    <property type="entry name" value="CR_Ser/Thr_kinase"/>
</dbReference>
<evidence type="ECO:0000259" key="6">
    <source>
        <dbReference type="PROSITE" id="PS50011"/>
    </source>
</evidence>
<protein>
    <submittedName>
        <fullName evidence="7">Protein kinase superfamily protein</fullName>
    </submittedName>
</protein>
<keyword evidence="8" id="KW-1185">Reference proteome</keyword>
<evidence type="ECO:0000313" key="8">
    <source>
        <dbReference type="Proteomes" id="UP001604336"/>
    </source>
</evidence>
<feature type="compositionally biased region" description="Polar residues" evidence="5">
    <location>
        <begin position="155"/>
        <end position="168"/>
    </location>
</feature>
<name>A0ABD1VYX7_9LAMI</name>
<dbReference type="PANTHER" id="PTHR47973">
    <property type="entry name" value="CYSTEINE-RICH RECEPTOR-LIKE PROTEIN KINASE 3"/>
    <property type="match status" value="1"/>
</dbReference>
<keyword evidence="4" id="KW-0067">ATP-binding</keyword>
<reference evidence="8" key="1">
    <citation type="submission" date="2024-07" db="EMBL/GenBank/DDBJ databases">
        <title>Two chromosome-level genome assemblies of Korean endemic species Abeliophyllum distichum and Forsythia ovata (Oleaceae).</title>
        <authorList>
            <person name="Jang H."/>
        </authorList>
    </citation>
    <scope>NUCLEOTIDE SEQUENCE [LARGE SCALE GENOMIC DNA]</scope>
</reference>
<dbReference type="PROSITE" id="PS50011">
    <property type="entry name" value="PROTEIN_KINASE_DOM"/>
    <property type="match status" value="1"/>
</dbReference>
<keyword evidence="1" id="KW-0808">Transferase</keyword>